<keyword evidence="3" id="KW-1185">Reference proteome</keyword>
<organism evidence="2 3">
    <name type="scientific">Exidia glandulosa HHB12029</name>
    <dbReference type="NCBI Taxonomy" id="1314781"/>
    <lineage>
        <taxon>Eukaryota</taxon>
        <taxon>Fungi</taxon>
        <taxon>Dikarya</taxon>
        <taxon>Basidiomycota</taxon>
        <taxon>Agaricomycotina</taxon>
        <taxon>Agaricomycetes</taxon>
        <taxon>Auriculariales</taxon>
        <taxon>Exidiaceae</taxon>
        <taxon>Exidia</taxon>
    </lineage>
</organism>
<dbReference type="PANTHER" id="PTHR22893">
    <property type="entry name" value="NADH OXIDOREDUCTASE-RELATED"/>
    <property type="match status" value="1"/>
</dbReference>
<feature type="domain" description="NADH:flavin oxidoreductase/NADH oxidase N-terminal" evidence="1">
    <location>
        <begin position="6"/>
        <end position="335"/>
    </location>
</feature>
<dbReference type="OrthoDB" id="276546at2759"/>
<dbReference type="InterPro" id="IPR045247">
    <property type="entry name" value="Oye-like"/>
</dbReference>
<dbReference type="STRING" id="1314781.A0A165F1P1"/>
<dbReference type="InterPro" id="IPR001155">
    <property type="entry name" value="OxRdtase_FMN_N"/>
</dbReference>
<dbReference type="Proteomes" id="UP000077266">
    <property type="component" value="Unassembled WGS sequence"/>
</dbReference>
<evidence type="ECO:0000313" key="3">
    <source>
        <dbReference type="Proteomes" id="UP000077266"/>
    </source>
</evidence>
<dbReference type="InParanoid" id="A0A165F1P1"/>
<dbReference type="PANTHER" id="PTHR22893:SF91">
    <property type="entry name" value="NADPH DEHYDROGENASE 2-RELATED"/>
    <property type="match status" value="1"/>
</dbReference>
<protein>
    <submittedName>
        <fullName evidence="2">FMN-linked oxidoreductase</fullName>
    </submittedName>
</protein>
<dbReference type="EMBL" id="KV426106">
    <property type="protein sequence ID" value="KZV88183.1"/>
    <property type="molecule type" value="Genomic_DNA"/>
</dbReference>
<sequence>MSRDALFTPGKIGAVQTAHRVVLAPMTRLRNGADHVPSDLSVEYYRQRSSVPGTLLVTEGTIIAPSAGGIPFVPGIWSPAQIAAWKKVVDAVHDNKSFIFLQLWAVGRVADKDLLEKEGVTTGLVSSGDIALDDEHTKPRPLSKAEIDEYVSWFVRGAKNAVEEAGFDGVEVHGANGYLVDQFIQDVTNNRTDAYGGSIENRARFPLEIIAALSDVIGASRVAIRLSPWGRFQGMRMDDPVPQFSFIVRTLSERHPDLAYIHATAPDSEPETLDFIRKLWSPRPMVVCGRYTPEAALETAEEAAKNGENLFIAFARHFLANPDLPKRIQKRLPLNPYDESTFYAPGFPQGYIDYPFAE</sequence>
<dbReference type="Gene3D" id="3.20.20.70">
    <property type="entry name" value="Aldolase class I"/>
    <property type="match status" value="1"/>
</dbReference>
<dbReference type="InterPro" id="IPR013785">
    <property type="entry name" value="Aldolase_TIM"/>
</dbReference>
<dbReference type="FunFam" id="3.20.20.70:FF:000138">
    <property type="entry name" value="NADPH dehydrogenase 1"/>
    <property type="match status" value="1"/>
</dbReference>
<reference evidence="2 3" key="1">
    <citation type="journal article" date="2016" name="Mol. Biol. Evol.">
        <title>Comparative Genomics of Early-Diverging Mushroom-Forming Fungi Provides Insights into the Origins of Lignocellulose Decay Capabilities.</title>
        <authorList>
            <person name="Nagy L.G."/>
            <person name="Riley R."/>
            <person name="Tritt A."/>
            <person name="Adam C."/>
            <person name="Daum C."/>
            <person name="Floudas D."/>
            <person name="Sun H."/>
            <person name="Yadav J.S."/>
            <person name="Pangilinan J."/>
            <person name="Larsson K.H."/>
            <person name="Matsuura K."/>
            <person name="Barry K."/>
            <person name="Labutti K."/>
            <person name="Kuo R."/>
            <person name="Ohm R.A."/>
            <person name="Bhattacharya S.S."/>
            <person name="Shirouzu T."/>
            <person name="Yoshinaga Y."/>
            <person name="Martin F.M."/>
            <person name="Grigoriev I.V."/>
            <person name="Hibbett D.S."/>
        </authorList>
    </citation>
    <scope>NUCLEOTIDE SEQUENCE [LARGE SCALE GENOMIC DNA]</scope>
    <source>
        <strain evidence="2 3">HHB12029</strain>
    </source>
</reference>
<dbReference type="CDD" id="cd02933">
    <property type="entry name" value="OYE_like_FMN"/>
    <property type="match status" value="1"/>
</dbReference>
<dbReference type="GO" id="GO:0010181">
    <property type="term" value="F:FMN binding"/>
    <property type="evidence" value="ECO:0007669"/>
    <property type="project" value="InterPro"/>
</dbReference>
<proteinExistence type="predicted"/>
<accession>A0A165F1P1</accession>
<name>A0A165F1P1_EXIGL</name>
<evidence type="ECO:0000259" key="1">
    <source>
        <dbReference type="Pfam" id="PF00724"/>
    </source>
</evidence>
<dbReference type="GO" id="GO:0003959">
    <property type="term" value="F:NADPH dehydrogenase activity"/>
    <property type="evidence" value="ECO:0007669"/>
    <property type="project" value="TreeGrafter"/>
</dbReference>
<evidence type="ECO:0000313" key="2">
    <source>
        <dbReference type="EMBL" id="KZV88183.1"/>
    </source>
</evidence>
<dbReference type="SUPFAM" id="SSF51395">
    <property type="entry name" value="FMN-linked oxidoreductases"/>
    <property type="match status" value="1"/>
</dbReference>
<dbReference type="AlphaFoldDB" id="A0A165F1P1"/>
<gene>
    <name evidence="2" type="ORF">EXIGLDRAFT_696937</name>
</gene>
<dbReference type="Pfam" id="PF00724">
    <property type="entry name" value="Oxidored_FMN"/>
    <property type="match status" value="1"/>
</dbReference>
<dbReference type="FunCoup" id="A0A165F1P1">
    <property type="interactions" value="290"/>
</dbReference>